<dbReference type="PANTHER" id="PTHR10492:SF93">
    <property type="entry name" value="ATP-DEPENDENT DNA HELICASE"/>
    <property type="match status" value="1"/>
</dbReference>
<keyword evidence="2" id="KW-1185">Reference proteome</keyword>
<organism evidence="1 2">
    <name type="scientific">Senna tora</name>
    <dbReference type="NCBI Taxonomy" id="362788"/>
    <lineage>
        <taxon>Eukaryota</taxon>
        <taxon>Viridiplantae</taxon>
        <taxon>Streptophyta</taxon>
        <taxon>Embryophyta</taxon>
        <taxon>Tracheophyta</taxon>
        <taxon>Spermatophyta</taxon>
        <taxon>Magnoliopsida</taxon>
        <taxon>eudicotyledons</taxon>
        <taxon>Gunneridae</taxon>
        <taxon>Pentapetalae</taxon>
        <taxon>rosids</taxon>
        <taxon>fabids</taxon>
        <taxon>Fabales</taxon>
        <taxon>Fabaceae</taxon>
        <taxon>Caesalpinioideae</taxon>
        <taxon>Cassia clade</taxon>
        <taxon>Senna</taxon>
    </lineage>
</organism>
<evidence type="ECO:0000313" key="1">
    <source>
        <dbReference type="EMBL" id="KAF7810674.1"/>
    </source>
</evidence>
<name>A0A834T6D7_9FABA</name>
<sequence>MKLIKKRNTDARAYNLPTADEIAALIIGDFDPENVKRDIIVEKRSGTLQQHKLTNEALIDLVICAEILDSISNPKLYISPCEAIWRIFGFDINFREPSVECLPFHLPDEQGVVFPNNVSIDAAIVNATVKQTKFLAWFEANKKYPKAKSLTYAQFPTQFVYKDDCRQLFKRKAGPTSFEDIRTINGVVYPTFKDASYVKGVLEDDKEYIEDIKEGSKWSTGLYLRKLFATLLIHNTISRPVYVWENTWMYLSDDILLKERHHTDNPNLHLDDECIKDIALLEIENLLKINVGAFQTIRRCQCLA</sequence>
<protein>
    <submittedName>
        <fullName evidence="1">Uncharacterized protein</fullName>
    </submittedName>
</protein>
<dbReference type="OrthoDB" id="1751583at2759"/>
<accession>A0A834T6D7</accession>
<dbReference type="PANTHER" id="PTHR10492">
    <property type="match status" value="1"/>
</dbReference>
<dbReference type="Proteomes" id="UP000634136">
    <property type="component" value="Unassembled WGS sequence"/>
</dbReference>
<gene>
    <name evidence="1" type="ORF">G2W53_037417</name>
</gene>
<proteinExistence type="predicted"/>
<evidence type="ECO:0000313" key="2">
    <source>
        <dbReference type="Proteomes" id="UP000634136"/>
    </source>
</evidence>
<comment type="caution">
    <text evidence="1">The sequence shown here is derived from an EMBL/GenBank/DDBJ whole genome shotgun (WGS) entry which is preliminary data.</text>
</comment>
<reference evidence="1" key="1">
    <citation type="submission" date="2020-09" db="EMBL/GenBank/DDBJ databases">
        <title>Genome-Enabled Discovery of Anthraquinone Biosynthesis in Senna tora.</title>
        <authorList>
            <person name="Kang S.-H."/>
            <person name="Pandey R.P."/>
            <person name="Lee C.-M."/>
            <person name="Sim J.-S."/>
            <person name="Jeong J.-T."/>
            <person name="Choi B.-S."/>
            <person name="Jung M."/>
            <person name="Ginzburg D."/>
            <person name="Zhao K."/>
            <person name="Won S.Y."/>
            <person name="Oh T.-J."/>
            <person name="Yu Y."/>
            <person name="Kim N.-H."/>
            <person name="Lee O.R."/>
            <person name="Lee T.-H."/>
            <person name="Bashyal P."/>
            <person name="Kim T.-S."/>
            <person name="Lee W.-H."/>
            <person name="Kawkins C."/>
            <person name="Kim C.-K."/>
            <person name="Kim J.S."/>
            <person name="Ahn B.O."/>
            <person name="Rhee S.Y."/>
            <person name="Sohng J.K."/>
        </authorList>
    </citation>
    <scope>NUCLEOTIDE SEQUENCE</scope>
    <source>
        <tissue evidence="1">Leaf</tissue>
    </source>
</reference>
<dbReference type="EMBL" id="JAAIUW010000011">
    <property type="protein sequence ID" value="KAF7810674.1"/>
    <property type="molecule type" value="Genomic_DNA"/>
</dbReference>
<dbReference type="AlphaFoldDB" id="A0A834T6D7"/>